<reference evidence="3 5" key="2">
    <citation type="submission" date="2018-08" db="EMBL/GenBank/DDBJ databases">
        <title>Genetic Globetrotter - A new plasmid hitch-hiking vast phylogenetic and geographic distances.</title>
        <authorList>
            <person name="Vollmers J."/>
            <person name="Petersen J."/>
        </authorList>
    </citation>
    <scope>NUCLEOTIDE SEQUENCE [LARGE SCALE GENOMIC DNA]</scope>
    <source>
        <strain evidence="3 5">DSM 26383</strain>
    </source>
</reference>
<dbReference type="InterPro" id="IPR036278">
    <property type="entry name" value="Sialidase_sf"/>
</dbReference>
<evidence type="ECO:0000259" key="1">
    <source>
        <dbReference type="Pfam" id="PF13088"/>
    </source>
</evidence>
<proteinExistence type="predicted"/>
<reference evidence="2 4" key="1">
    <citation type="submission" date="2015-04" db="EMBL/GenBank/DDBJ databases">
        <title>The draft genome sequence of Roseovarius indicus B108T.</title>
        <authorList>
            <person name="Li G."/>
            <person name="Lai Q."/>
            <person name="Shao Z."/>
            <person name="Yan P."/>
        </authorList>
    </citation>
    <scope>NUCLEOTIDE SEQUENCE [LARGE SCALE GENOMIC DNA]</scope>
    <source>
        <strain evidence="2 4">B108</strain>
    </source>
</reference>
<organism evidence="2 4">
    <name type="scientific">Roseovarius indicus</name>
    <dbReference type="NCBI Taxonomy" id="540747"/>
    <lineage>
        <taxon>Bacteria</taxon>
        <taxon>Pseudomonadati</taxon>
        <taxon>Pseudomonadota</taxon>
        <taxon>Alphaproteobacteria</taxon>
        <taxon>Rhodobacterales</taxon>
        <taxon>Roseobacteraceae</taxon>
        <taxon>Roseovarius</taxon>
    </lineage>
</organism>
<accession>A0A0T5PE95</accession>
<evidence type="ECO:0000313" key="4">
    <source>
        <dbReference type="Proteomes" id="UP000051401"/>
    </source>
</evidence>
<dbReference type="InterPro" id="IPR011040">
    <property type="entry name" value="Sialidase"/>
</dbReference>
<dbReference type="Proteomes" id="UP000325785">
    <property type="component" value="Chromosome"/>
</dbReference>
<dbReference type="Pfam" id="PF13088">
    <property type="entry name" value="BNR_2"/>
    <property type="match status" value="1"/>
</dbReference>
<dbReference type="AlphaFoldDB" id="A0A0T5PE95"/>
<dbReference type="PANTHER" id="PTHR43752">
    <property type="entry name" value="BNR/ASP-BOX REPEAT FAMILY PROTEIN"/>
    <property type="match status" value="1"/>
</dbReference>
<feature type="domain" description="Sialidase" evidence="1">
    <location>
        <begin position="72"/>
        <end position="345"/>
    </location>
</feature>
<dbReference type="KEGG" id="rid:RIdsm_04935"/>
<sequence>MGAAQLVILGLGLVSLGLSFWAIRADAALSWKFVVPEVVAPEGEPVFDTVFDYTADIGQAHSPGILVREEGFTIMWFEGSEEAQADVDIHYTGFERDTEGWMRGTTGLLVTRGGLAKVMEPGQIVVTLGNTIENEAVRDGLYATVASVGGWAMASVVDVRAPGGRAVRGRKLNLSPVFGRSNLVKSPMVAYQDGSFGLPAYFEMGSTFGVLARLDRQGRVRDTRRMNGFGKPIQPMVVPLSESRAVAFLRDFDPSRKLLVSRTEDGGQSWSHVEPMEVENPSSPVAALGLGDGRILLAVNDDGDRPEVLRLVLSEDEGASWRVLRAFEGEGALRYPMLRRLTTGEIVLAYSKGTKRGVVAHVFNQAWVAAQ</sequence>
<gene>
    <name evidence="3" type="ORF">RIdsm_04935</name>
    <name evidence="2" type="ORF">XM52_01670</name>
</gene>
<dbReference type="SUPFAM" id="SSF50939">
    <property type="entry name" value="Sialidases"/>
    <property type="match status" value="1"/>
</dbReference>
<dbReference type="PATRIC" id="fig|540747.5.peg.336"/>
<evidence type="ECO:0000313" key="3">
    <source>
        <dbReference type="EMBL" id="QEW29093.1"/>
    </source>
</evidence>
<dbReference type="PANTHER" id="PTHR43752:SF2">
    <property type="entry name" value="BNR_ASP-BOX REPEAT FAMILY PROTEIN"/>
    <property type="match status" value="1"/>
</dbReference>
<dbReference type="RefSeq" id="WP_057812612.1">
    <property type="nucleotide sequence ID" value="NZ_CP031598.1"/>
</dbReference>
<dbReference type="EMBL" id="CP031598">
    <property type="protein sequence ID" value="QEW29093.1"/>
    <property type="molecule type" value="Genomic_DNA"/>
</dbReference>
<name>A0A0T5PE95_9RHOB</name>
<evidence type="ECO:0000313" key="5">
    <source>
        <dbReference type="Proteomes" id="UP000325785"/>
    </source>
</evidence>
<dbReference type="STRING" id="540747.SAMN04488031_102567"/>
<dbReference type="CDD" id="cd15482">
    <property type="entry name" value="Sialidase_non-viral"/>
    <property type="match status" value="1"/>
</dbReference>
<protein>
    <submittedName>
        <fullName evidence="3">Putative neuraminidase (Sialidase)</fullName>
    </submittedName>
</protein>
<dbReference type="Proteomes" id="UP000051401">
    <property type="component" value="Unassembled WGS sequence"/>
</dbReference>
<evidence type="ECO:0000313" key="2">
    <source>
        <dbReference type="EMBL" id="KRS19575.1"/>
    </source>
</evidence>
<dbReference type="EMBL" id="LAXI01000001">
    <property type="protein sequence ID" value="KRS19575.1"/>
    <property type="molecule type" value="Genomic_DNA"/>
</dbReference>
<dbReference type="Gene3D" id="2.120.10.10">
    <property type="match status" value="1"/>
</dbReference>
<keyword evidence="4" id="KW-1185">Reference proteome</keyword>